<organism evidence="1 2">
    <name type="scientific">Roseibium polysiphoniae</name>
    <dbReference type="NCBI Taxonomy" id="2571221"/>
    <lineage>
        <taxon>Bacteria</taxon>
        <taxon>Pseudomonadati</taxon>
        <taxon>Pseudomonadota</taxon>
        <taxon>Alphaproteobacteria</taxon>
        <taxon>Hyphomicrobiales</taxon>
        <taxon>Stappiaceae</taxon>
        <taxon>Roseibium</taxon>
    </lineage>
</organism>
<protein>
    <submittedName>
        <fullName evidence="1">Uncharacterized protein</fullName>
    </submittedName>
</protein>
<accession>A0A944GRA5</accession>
<sequence>MTADGWGATHPTLLAMSICSASRSMAAQSAEAALRCTVEDHYRKTAAVRTIPPFDPLTVNQRWASTPTGAASY</sequence>
<name>A0A944GRA5_9HYPH</name>
<reference evidence="1" key="1">
    <citation type="submission" date="2018-08" db="EMBL/GenBank/DDBJ databases">
        <authorList>
            <person name="Jin W."/>
            <person name="Wang H."/>
            <person name="Yang Y."/>
            <person name="Li M."/>
            <person name="Liu J."/>
        </authorList>
    </citation>
    <scope>NUCLEOTIDE SEQUENCE</scope>
    <source>
        <strain evidence="1">AESS21</strain>
    </source>
</reference>
<proteinExistence type="predicted"/>
<dbReference type="EMBL" id="QTKU01000001">
    <property type="protein sequence ID" value="MBS8258984.1"/>
    <property type="molecule type" value="Genomic_DNA"/>
</dbReference>
<gene>
    <name evidence="1" type="ORF">DYI23_02025</name>
</gene>
<comment type="caution">
    <text evidence="1">The sequence shown here is derived from an EMBL/GenBank/DDBJ whole genome shotgun (WGS) entry which is preliminary data.</text>
</comment>
<dbReference type="Proteomes" id="UP000705379">
    <property type="component" value="Unassembled WGS sequence"/>
</dbReference>
<evidence type="ECO:0000313" key="2">
    <source>
        <dbReference type="Proteomes" id="UP000705379"/>
    </source>
</evidence>
<evidence type="ECO:0000313" key="1">
    <source>
        <dbReference type="EMBL" id="MBS8258984.1"/>
    </source>
</evidence>
<reference evidence="1" key="2">
    <citation type="journal article" date="2021" name="Microorganisms">
        <title>Bacterial Dimethylsulfoniopropionate Biosynthesis in the East China Sea.</title>
        <authorList>
            <person name="Liu J."/>
            <person name="Zhang Y."/>
            <person name="Liu J."/>
            <person name="Zhong H."/>
            <person name="Williams B.T."/>
            <person name="Zheng Y."/>
            <person name="Curson A.R.J."/>
            <person name="Sun C."/>
            <person name="Sun H."/>
            <person name="Song D."/>
            <person name="Wagner Mackenzie B."/>
            <person name="Bermejo Martinez A."/>
            <person name="Todd J.D."/>
            <person name="Zhang X.H."/>
        </authorList>
    </citation>
    <scope>NUCLEOTIDE SEQUENCE</scope>
    <source>
        <strain evidence="1">AESS21</strain>
    </source>
</reference>
<dbReference type="AlphaFoldDB" id="A0A944GRA5"/>